<protein>
    <recommendedName>
        <fullName evidence="4">LysM domain-containing protein</fullName>
    </recommendedName>
</protein>
<dbReference type="VEuPathDB" id="FungiDB:BO71DRAFT_282154"/>
<evidence type="ECO:0000313" key="6">
    <source>
        <dbReference type="Proteomes" id="UP000247810"/>
    </source>
</evidence>
<evidence type="ECO:0000259" key="4">
    <source>
        <dbReference type="PROSITE" id="PS51782"/>
    </source>
</evidence>
<keyword evidence="3" id="KW-0843">Virulence</keyword>
<evidence type="ECO:0000313" key="5">
    <source>
        <dbReference type="EMBL" id="PYH98159.1"/>
    </source>
</evidence>
<feature type="domain" description="LysM" evidence="4">
    <location>
        <begin position="288"/>
        <end position="334"/>
    </location>
</feature>
<organism evidence="5 6">
    <name type="scientific">Aspergillus ellipticus CBS 707.79</name>
    <dbReference type="NCBI Taxonomy" id="1448320"/>
    <lineage>
        <taxon>Eukaryota</taxon>
        <taxon>Fungi</taxon>
        <taxon>Dikarya</taxon>
        <taxon>Ascomycota</taxon>
        <taxon>Pezizomycotina</taxon>
        <taxon>Eurotiomycetes</taxon>
        <taxon>Eurotiomycetidae</taxon>
        <taxon>Eurotiales</taxon>
        <taxon>Aspergillaceae</taxon>
        <taxon>Aspergillus</taxon>
        <taxon>Aspergillus subgen. Circumdati</taxon>
    </lineage>
</organism>
<dbReference type="EMBL" id="KZ825815">
    <property type="protein sequence ID" value="PYH98159.1"/>
    <property type="molecule type" value="Genomic_DNA"/>
</dbReference>
<dbReference type="PANTHER" id="PTHR34997">
    <property type="entry name" value="AM15"/>
    <property type="match status" value="1"/>
</dbReference>
<feature type="domain" description="LysM" evidence="4">
    <location>
        <begin position="448"/>
        <end position="494"/>
    </location>
</feature>
<dbReference type="AlphaFoldDB" id="A0A319DL93"/>
<dbReference type="CDD" id="cd00118">
    <property type="entry name" value="LysM"/>
    <property type="match status" value="4"/>
</dbReference>
<dbReference type="SMART" id="SM00257">
    <property type="entry name" value="LysM"/>
    <property type="match status" value="6"/>
</dbReference>
<dbReference type="OrthoDB" id="5985073at2759"/>
<dbReference type="PROSITE" id="PS51782">
    <property type="entry name" value="LYSM"/>
    <property type="match status" value="7"/>
</dbReference>
<feature type="non-terminal residue" evidence="5">
    <location>
        <position position="619"/>
    </location>
</feature>
<feature type="domain" description="LysM" evidence="4">
    <location>
        <begin position="82"/>
        <end position="129"/>
    </location>
</feature>
<dbReference type="Gene3D" id="3.10.350.10">
    <property type="entry name" value="LysM domain"/>
    <property type="match status" value="7"/>
</dbReference>
<dbReference type="GO" id="GO:0008061">
    <property type="term" value="F:chitin binding"/>
    <property type="evidence" value="ECO:0007669"/>
    <property type="project" value="UniProtKB-KW"/>
</dbReference>
<dbReference type="SUPFAM" id="SSF54106">
    <property type="entry name" value="LysM domain"/>
    <property type="match status" value="4"/>
</dbReference>
<keyword evidence="6" id="KW-1185">Reference proteome</keyword>
<keyword evidence="2" id="KW-0732">Signal</keyword>
<evidence type="ECO:0000256" key="3">
    <source>
        <dbReference type="ARBA" id="ARBA00023026"/>
    </source>
</evidence>
<gene>
    <name evidence="5" type="ORF">BO71DRAFT_282154</name>
</gene>
<feature type="domain" description="LysM" evidence="4">
    <location>
        <begin position="17"/>
        <end position="64"/>
    </location>
</feature>
<feature type="domain" description="LysM" evidence="4">
    <location>
        <begin position="557"/>
        <end position="603"/>
    </location>
</feature>
<feature type="domain" description="LysM" evidence="4">
    <location>
        <begin position="194"/>
        <end position="242"/>
    </location>
</feature>
<dbReference type="PANTHER" id="PTHR34997:SF2">
    <property type="entry name" value="LYSM DOMAIN-CONTAINING PROTEIN-RELATED"/>
    <property type="match status" value="1"/>
</dbReference>
<keyword evidence="1" id="KW-0147">Chitin-binding</keyword>
<dbReference type="InterPro" id="IPR018392">
    <property type="entry name" value="LysM"/>
</dbReference>
<feature type="non-terminal residue" evidence="5">
    <location>
        <position position="1"/>
    </location>
</feature>
<evidence type="ECO:0000256" key="1">
    <source>
        <dbReference type="ARBA" id="ARBA00022669"/>
    </source>
</evidence>
<reference evidence="5 6" key="1">
    <citation type="submission" date="2018-02" db="EMBL/GenBank/DDBJ databases">
        <title>The genomes of Aspergillus section Nigri reveals drivers in fungal speciation.</title>
        <authorList>
            <consortium name="DOE Joint Genome Institute"/>
            <person name="Vesth T.C."/>
            <person name="Nybo J."/>
            <person name="Theobald S."/>
            <person name="Brandl J."/>
            <person name="Frisvad J.C."/>
            <person name="Nielsen K.F."/>
            <person name="Lyhne E.K."/>
            <person name="Kogle M.E."/>
            <person name="Kuo A."/>
            <person name="Riley R."/>
            <person name="Clum A."/>
            <person name="Nolan M."/>
            <person name="Lipzen A."/>
            <person name="Salamov A."/>
            <person name="Henrissat B."/>
            <person name="Wiebenga A."/>
            <person name="De vries R.P."/>
            <person name="Grigoriev I.V."/>
            <person name="Mortensen U.H."/>
            <person name="Andersen M.R."/>
            <person name="Baker S.E."/>
        </authorList>
    </citation>
    <scope>NUCLEOTIDE SEQUENCE [LARGE SCALE GENOMIC DNA]</scope>
    <source>
        <strain evidence="5 6">CBS 707.79</strain>
    </source>
</reference>
<dbReference type="STRING" id="1448320.A0A319DL93"/>
<dbReference type="Proteomes" id="UP000247810">
    <property type="component" value="Unassembled WGS sequence"/>
</dbReference>
<name>A0A319DL93_9EURO</name>
<accession>A0A319DL93</accession>
<feature type="domain" description="LysM" evidence="4">
    <location>
        <begin position="363"/>
        <end position="410"/>
    </location>
</feature>
<sequence length="619" mass="64950">TSPDDPTQTGTISTCDRWYDVVDGDTCASVEATFGITADEFLAWNPAVSSDCETGFWVGDSYCVGISTATPNPTGQASDCDEWYDVVEGDSCDEVAEAFGITTAQFLAWNPSISSDCTTGFNAGYAYCVGVNPNATTTSSSSIISNATTAVRTSATATYSILGNETSAVLNPWPTATGFPPTPTQTGIISDCLRYYQAQAGSSCQGIVNIYSHYMTMGDFLEWNPAVGTNCTALYVGWYYCIDAPMAVNTSTATTQIIDGWTPAALPTMNSTFAPAPTVTGLISSCQAYYEANEGDTCSNVTSSLGYLDVTQFEEWNTGINCSSALTEGTYYCVGNFTTNPLPSTTSVQPTAVQSGITASCTGWYLADDDDTCTDIVMMFGTFSEADFLAWNPAVGNDCSGLTGGDYYCVAVPGTPTTATTSYTTATYSTNGVGPQPEQTGIPDDCSSYWLVGVDDTCASIEDANSITQDEFLDWNPALGSNCSSLLENYYVCVLTPNATTTGGNLTIFPDNSTSTSIVTSSSLVTSFASSTTSSTTGASLATPTPYQSGMVSGCERFYLVEEGNDCYDIALEANIAESDFYAWNPAVGTDCSGLEAGEYVCLGTTGPAVTMTTGTPIP</sequence>
<dbReference type="InterPro" id="IPR052210">
    <property type="entry name" value="LysM1-like"/>
</dbReference>
<dbReference type="InterPro" id="IPR036779">
    <property type="entry name" value="LysM_dom_sf"/>
</dbReference>
<evidence type="ECO:0000256" key="2">
    <source>
        <dbReference type="ARBA" id="ARBA00022729"/>
    </source>
</evidence>
<proteinExistence type="predicted"/>
<dbReference type="Pfam" id="PF01476">
    <property type="entry name" value="LysM"/>
    <property type="match status" value="3"/>
</dbReference>